<proteinExistence type="predicted"/>
<dbReference type="AlphaFoldDB" id="A0A1T5GHL4"/>
<evidence type="ECO:0000313" key="2">
    <source>
        <dbReference type="Proteomes" id="UP000191112"/>
    </source>
</evidence>
<keyword evidence="2" id="KW-1185">Reference proteome</keyword>
<dbReference type="EMBL" id="FUYZ01000012">
    <property type="protein sequence ID" value="SKC07944.1"/>
    <property type="molecule type" value="Genomic_DNA"/>
</dbReference>
<gene>
    <name evidence="1" type="ORF">SAMN05660477_02845</name>
</gene>
<dbReference type="STRING" id="619805.SAMN05660477_02845"/>
<organism evidence="1 2">
    <name type="scientific">Soonwooa buanensis</name>
    <dbReference type="NCBI Taxonomy" id="619805"/>
    <lineage>
        <taxon>Bacteria</taxon>
        <taxon>Pseudomonadati</taxon>
        <taxon>Bacteroidota</taxon>
        <taxon>Flavobacteriia</taxon>
        <taxon>Flavobacteriales</taxon>
        <taxon>Weeksellaceae</taxon>
        <taxon>Chryseobacterium group</taxon>
        <taxon>Soonwooa</taxon>
    </lineage>
</organism>
<accession>A0A1T5GHL4</accession>
<name>A0A1T5GHL4_9FLAO</name>
<dbReference type="RefSeq" id="WP_079668035.1">
    <property type="nucleotide sequence ID" value="NZ_FUYZ01000012.1"/>
</dbReference>
<dbReference type="Proteomes" id="UP000191112">
    <property type="component" value="Unassembled WGS sequence"/>
</dbReference>
<protein>
    <submittedName>
        <fullName evidence="1">Uncharacterized protein</fullName>
    </submittedName>
</protein>
<evidence type="ECO:0000313" key="1">
    <source>
        <dbReference type="EMBL" id="SKC07944.1"/>
    </source>
</evidence>
<sequence>MKKEILKWLPLMICIIVLYVWSHSGKANWKFIDATVTSEFRYKSTSRGAGYDYVFYLNGKKYSRVESQGNFWTGYKYLAAYDSLDPESGTLLQINITDFKFSSPRNGWKLKEIPFPVDSLQIKKMLE</sequence>
<reference evidence="1 2" key="1">
    <citation type="submission" date="2017-02" db="EMBL/GenBank/DDBJ databases">
        <authorList>
            <person name="Peterson S.W."/>
        </authorList>
    </citation>
    <scope>NUCLEOTIDE SEQUENCE [LARGE SCALE GENOMIC DNA]</scope>
    <source>
        <strain evidence="1 2">DSM 22323</strain>
    </source>
</reference>
<dbReference type="OrthoDB" id="1254494at2"/>